<reference evidence="1" key="1">
    <citation type="submission" date="2023-04" db="EMBL/GenBank/DDBJ databases">
        <title>Draft Genome sequencing of Naganishia species isolated from polar environments using Oxford Nanopore Technology.</title>
        <authorList>
            <person name="Leo P."/>
            <person name="Venkateswaran K."/>
        </authorList>
    </citation>
    <scope>NUCLEOTIDE SEQUENCE</scope>
    <source>
        <strain evidence="1">DBVPG 5303</strain>
    </source>
</reference>
<protein>
    <submittedName>
        <fullName evidence="1">Uncharacterized protein</fullName>
    </submittedName>
</protein>
<evidence type="ECO:0000313" key="2">
    <source>
        <dbReference type="Proteomes" id="UP001234202"/>
    </source>
</evidence>
<evidence type="ECO:0000313" key="1">
    <source>
        <dbReference type="EMBL" id="KAJ9124902.1"/>
    </source>
</evidence>
<accession>A0ACC2XNR9</accession>
<sequence>MTPDPCRPPAHEPTNPNASDHDHEPVDPNAINDEQPSRHQEPESHDSQWKRQDTSFIARSLLKHGKGSRSPSPVNWDELLSRHVVSSQSNAESVLSPAVTVHPASKQELDGPVSSAPSSSRPRSTPPVQRSARRRIRTPSPRPSSDGELVMELFDSGTNSDSDAVASPVSRLFRRRIRTPLPPPSSDSALELSDSDADADCDFDFGSVCSSEKDVMMPVPLTHATTTPAAVASPRTTGTNGREAAAGDRPATYPSAVQTAPPSQLLISFESDPITERDSGRLSSPTHTVDERPIQPTVASAADASVRKSPPFQKKWKPTHPSSTKMSSVIDNSSPTRLAPIGLKEEKVSKGPNVIQSTIAAEARPLPWEITDEQHDTLLASVTDEYPFGTPEARAPHEAAMSAARSNGVEWVIPLIPTLSSRGLDYGAVTFSSQPYRPKVCHGEAIVKPHDGPMYDSCTHAIDESDSQYGFKCDSLAEYYAMYQWSDDEDERDV</sequence>
<proteinExistence type="predicted"/>
<organism evidence="1 2">
    <name type="scientific">Naganishia onofrii</name>
    <dbReference type="NCBI Taxonomy" id="1851511"/>
    <lineage>
        <taxon>Eukaryota</taxon>
        <taxon>Fungi</taxon>
        <taxon>Dikarya</taxon>
        <taxon>Basidiomycota</taxon>
        <taxon>Agaricomycotina</taxon>
        <taxon>Tremellomycetes</taxon>
        <taxon>Filobasidiales</taxon>
        <taxon>Filobasidiaceae</taxon>
        <taxon>Naganishia</taxon>
    </lineage>
</organism>
<gene>
    <name evidence="1" type="ORF">QFC24_002831</name>
</gene>
<keyword evidence="2" id="KW-1185">Reference proteome</keyword>
<dbReference type="EMBL" id="JASBWV010000008">
    <property type="protein sequence ID" value="KAJ9124902.1"/>
    <property type="molecule type" value="Genomic_DNA"/>
</dbReference>
<dbReference type="Proteomes" id="UP001234202">
    <property type="component" value="Unassembled WGS sequence"/>
</dbReference>
<comment type="caution">
    <text evidence="1">The sequence shown here is derived from an EMBL/GenBank/DDBJ whole genome shotgun (WGS) entry which is preliminary data.</text>
</comment>
<name>A0ACC2XNR9_9TREE</name>